<dbReference type="Ensembl" id="ENSMCST00000010256.1">
    <property type="protein sequence ID" value="ENSMCSP00000010006.1"/>
    <property type="gene ID" value="ENSMCSG00000007085.1"/>
</dbReference>
<evidence type="ECO:0000313" key="2">
    <source>
        <dbReference type="Ensembl" id="ENSMCSP00000010006.1"/>
    </source>
</evidence>
<dbReference type="PROSITE" id="PS51257">
    <property type="entry name" value="PROKAR_LIPOPROTEIN"/>
    <property type="match status" value="1"/>
</dbReference>
<dbReference type="Pfam" id="PF00095">
    <property type="entry name" value="WAP"/>
    <property type="match status" value="5"/>
</dbReference>
<reference evidence="2" key="2">
    <citation type="submission" date="2025-09" db="UniProtKB">
        <authorList>
            <consortium name="Ensembl"/>
        </authorList>
    </citation>
    <scope>IDENTIFICATION</scope>
</reference>
<dbReference type="OrthoDB" id="4473401at2759"/>
<accession>A0A8C5TUY4</accession>
<dbReference type="InterPro" id="IPR008197">
    <property type="entry name" value="WAP_dom"/>
</dbReference>
<dbReference type="PROSITE" id="PS51390">
    <property type="entry name" value="WAP"/>
    <property type="match status" value="2"/>
</dbReference>
<protein>
    <recommendedName>
        <fullName evidence="1">WAP domain-containing protein</fullName>
    </recommendedName>
</protein>
<evidence type="ECO:0000313" key="3">
    <source>
        <dbReference type="Proteomes" id="UP000694560"/>
    </source>
</evidence>
<sequence length="488" mass="52677">MASAPARRSAACVAATMSACPHPKRNQAYARWLRMPRWPRPRVAPPAPGTGSARELRNAAAAATVATCAQPPNQVRRWPPEWRFHRECCQSSSVRDVGRCCRRAGTLIPGCTHRGTPRLQKRWCPQHRVVAPLAVSFCPSDKPGECPKVRPQQKSQPCTETDSCSHDRDCPRQEKCCFSGCAMRCTRPAREHPGECPRAQPCWDPRRRRGSQCVDDSVCRREEKCCDTGCGWECVAVPRDSGDRADEPCVEECLADSQCPRGQRCTSVGCGRACVDIPGGRVGVCPIPREGGTCLDLCNFDEECPWGYKCCSNGCGHVCTPASLQEHDTVAVPRHGAERCSEECEADSQCPWGQRCTRTSCGRICMNTPGGESQQTWVLPQEMWGIPAGWLLAGCSPLQAEMESAPCPGAVGAAWICAALMRSVPGATGAAAMAVAMSAHECLVMLCDGRAAPLQQDAFITGHGTVMGPSWPVSSPPLPAIKCVLGHP</sequence>
<dbReference type="GO" id="GO:0019731">
    <property type="term" value="P:antibacterial humoral response"/>
    <property type="evidence" value="ECO:0007669"/>
    <property type="project" value="TreeGrafter"/>
</dbReference>
<dbReference type="CDD" id="cd00199">
    <property type="entry name" value="WAP"/>
    <property type="match status" value="1"/>
</dbReference>
<dbReference type="GO" id="GO:0004867">
    <property type="term" value="F:serine-type endopeptidase inhibitor activity"/>
    <property type="evidence" value="ECO:0007669"/>
    <property type="project" value="TreeGrafter"/>
</dbReference>
<dbReference type="GO" id="GO:0045087">
    <property type="term" value="P:innate immune response"/>
    <property type="evidence" value="ECO:0007669"/>
    <property type="project" value="TreeGrafter"/>
</dbReference>
<dbReference type="Proteomes" id="UP000694560">
    <property type="component" value="Unplaced"/>
</dbReference>
<dbReference type="PANTHER" id="PTHR19441:SF95">
    <property type="entry name" value="PERLWAPIN ISOFORM X1"/>
    <property type="match status" value="1"/>
</dbReference>
<name>A0A8C5TUY4_9PASS</name>
<dbReference type="InterPro" id="IPR050514">
    <property type="entry name" value="WAP_four-disulfide_core"/>
</dbReference>
<dbReference type="AlphaFoldDB" id="A0A8C5TUY4"/>
<feature type="domain" description="WAP" evidence="1">
    <location>
        <begin position="278"/>
        <end position="323"/>
    </location>
</feature>
<keyword evidence="3" id="KW-1185">Reference proteome</keyword>
<reference evidence="2" key="1">
    <citation type="submission" date="2025-08" db="UniProtKB">
        <authorList>
            <consortium name="Ensembl"/>
        </authorList>
    </citation>
    <scope>IDENTIFICATION</scope>
</reference>
<dbReference type="Gene3D" id="4.10.75.10">
    <property type="entry name" value="Elafin-like"/>
    <property type="match status" value="5"/>
</dbReference>
<proteinExistence type="predicted"/>
<dbReference type="GO" id="GO:0005615">
    <property type="term" value="C:extracellular space"/>
    <property type="evidence" value="ECO:0007669"/>
    <property type="project" value="TreeGrafter"/>
</dbReference>
<organism evidence="2 3">
    <name type="scientific">Malurus cyaneus samueli</name>
    <dbReference type="NCBI Taxonomy" id="2593467"/>
    <lineage>
        <taxon>Eukaryota</taxon>
        <taxon>Metazoa</taxon>
        <taxon>Chordata</taxon>
        <taxon>Craniata</taxon>
        <taxon>Vertebrata</taxon>
        <taxon>Euteleostomi</taxon>
        <taxon>Archelosauria</taxon>
        <taxon>Archosauria</taxon>
        <taxon>Dinosauria</taxon>
        <taxon>Saurischia</taxon>
        <taxon>Theropoda</taxon>
        <taxon>Coelurosauria</taxon>
        <taxon>Aves</taxon>
        <taxon>Neognathae</taxon>
        <taxon>Neoaves</taxon>
        <taxon>Telluraves</taxon>
        <taxon>Australaves</taxon>
        <taxon>Passeriformes</taxon>
        <taxon>Meliphagoidea</taxon>
        <taxon>Maluridae</taxon>
        <taxon>Malurus</taxon>
    </lineage>
</organism>
<dbReference type="SUPFAM" id="SSF57256">
    <property type="entry name" value="Elafin-like"/>
    <property type="match status" value="3"/>
</dbReference>
<feature type="domain" description="WAP" evidence="1">
    <location>
        <begin position="139"/>
        <end position="189"/>
    </location>
</feature>
<dbReference type="InterPro" id="IPR036645">
    <property type="entry name" value="Elafin-like_sf"/>
</dbReference>
<evidence type="ECO:0000259" key="1">
    <source>
        <dbReference type="PROSITE" id="PS51390"/>
    </source>
</evidence>
<dbReference type="PANTHER" id="PTHR19441">
    <property type="entry name" value="WHEY ACDIC PROTEIN WAP"/>
    <property type="match status" value="1"/>
</dbReference>
<dbReference type="SMART" id="SM00217">
    <property type="entry name" value="WAP"/>
    <property type="match status" value="3"/>
</dbReference>